<dbReference type="EMBL" id="MTQA01000442">
    <property type="protein sequence ID" value="PNP59224.1"/>
    <property type="molecule type" value="Genomic_DNA"/>
</dbReference>
<dbReference type="InterPro" id="IPR027417">
    <property type="entry name" value="P-loop_NTPase"/>
</dbReference>
<feature type="repeat" description="WD" evidence="3">
    <location>
        <begin position="995"/>
        <end position="1036"/>
    </location>
</feature>
<organism evidence="5 6">
    <name type="scientific">Gibberella nygamai</name>
    <name type="common">Bean root rot disease fungus</name>
    <name type="synonym">Fusarium nygamai</name>
    <dbReference type="NCBI Taxonomy" id="42673"/>
    <lineage>
        <taxon>Eukaryota</taxon>
        <taxon>Fungi</taxon>
        <taxon>Dikarya</taxon>
        <taxon>Ascomycota</taxon>
        <taxon>Pezizomycotina</taxon>
        <taxon>Sordariomycetes</taxon>
        <taxon>Hypocreomycetidae</taxon>
        <taxon>Hypocreales</taxon>
        <taxon>Nectriaceae</taxon>
        <taxon>Fusarium</taxon>
        <taxon>Fusarium fujikuroi species complex</taxon>
    </lineage>
</organism>
<dbReference type="SUPFAM" id="SSF52540">
    <property type="entry name" value="P-loop containing nucleoside triphosphate hydrolases"/>
    <property type="match status" value="1"/>
</dbReference>
<dbReference type="PROSITE" id="PS50294">
    <property type="entry name" value="WD_REPEATS_REGION"/>
    <property type="match status" value="4"/>
</dbReference>
<protein>
    <recommendedName>
        <fullName evidence="4">Nephrocystin 3-like N-terminal domain-containing protein</fullName>
    </recommendedName>
</protein>
<comment type="caution">
    <text evidence="5">The sequence shown here is derived from an EMBL/GenBank/DDBJ whole genome shotgun (WGS) entry which is preliminary data.</text>
</comment>
<keyword evidence="1 3" id="KW-0853">WD repeat</keyword>
<dbReference type="InterPro" id="IPR035994">
    <property type="entry name" value="Nucleoside_phosphorylase_sf"/>
</dbReference>
<dbReference type="InterPro" id="IPR001680">
    <property type="entry name" value="WD40_rpt"/>
</dbReference>
<evidence type="ECO:0000259" key="4">
    <source>
        <dbReference type="Pfam" id="PF24883"/>
    </source>
</evidence>
<dbReference type="SUPFAM" id="SSF53167">
    <property type="entry name" value="Purine and uridine phosphorylases"/>
    <property type="match status" value="1"/>
</dbReference>
<evidence type="ECO:0000313" key="6">
    <source>
        <dbReference type="Proteomes" id="UP000236664"/>
    </source>
</evidence>
<dbReference type="InterPro" id="IPR056884">
    <property type="entry name" value="NPHP3-like_N"/>
</dbReference>
<feature type="repeat" description="WD" evidence="3">
    <location>
        <begin position="1079"/>
        <end position="1120"/>
    </location>
</feature>
<dbReference type="Gene3D" id="3.40.50.1580">
    <property type="entry name" value="Nucleoside phosphorylase domain"/>
    <property type="match status" value="1"/>
</dbReference>
<dbReference type="STRING" id="42673.A0A2K0UN92"/>
<proteinExistence type="predicted"/>
<evidence type="ECO:0000313" key="5">
    <source>
        <dbReference type="EMBL" id="PNP59224.1"/>
    </source>
</evidence>
<dbReference type="InterPro" id="IPR015943">
    <property type="entry name" value="WD40/YVTN_repeat-like_dom_sf"/>
</dbReference>
<dbReference type="Proteomes" id="UP000236664">
    <property type="component" value="Unassembled WGS sequence"/>
</dbReference>
<name>A0A2K0UN92_GIBNY</name>
<evidence type="ECO:0000256" key="2">
    <source>
        <dbReference type="ARBA" id="ARBA00022737"/>
    </source>
</evidence>
<dbReference type="InterPro" id="IPR036322">
    <property type="entry name" value="WD40_repeat_dom_sf"/>
</dbReference>
<dbReference type="PROSITE" id="PS50082">
    <property type="entry name" value="WD_REPEATS_2"/>
    <property type="match status" value="4"/>
</dbReference>
<dbReference type="Pfam" id="PF00400">
    <property type="entry name" value="WD40"/>
    <property type="match status" value="4"/>
</dbReference>
<dbReference type="SMART" id="SM00320">
    <property type="entry name" value="WD40"/>
    <property type="match status" value="4"/>
</dbReference>
<feature type="repeat" description="WD" evidence="3">
    <location>
        <begin position="1037"/>
        <end position="1078"/>
    </location>
</feature>
<dbReference type="Pfam" id="PF24883">
    <property type="entry name" value="NPHP3_N"/>
    <property type="match status" value="1"/>
</dbReference>
<dbReference type="SUPFAM" id="SSF50978">
    <property type="entry name" value="WD40 repeat-like"/>
    <property type="match status" value="1"/>
</dbReference>
<dbReference type="OrthoDB" id="674604at2759"/>
<sequence>MKTRLGSPDLYTTAWIAALPIERAAATALLHDRHDAPEDFHQHRSDANSYTWGRIGEHYIVIASLPAGVYGTTSAATTVSDLIHSLPHIRIGLLVGIGGGIAKPDADQDIRLGDIVVSQPDGATGGVVQYDLGKAKANGAWERKGSLDKPPPILLHALASLQAEHEIAGSKVPDLLQAMWQANPGMTRPKRDFTYQGVENDRLFESQYDHVGGSTCDKCDSACEVKREWRESTDPEIHYGVIASGNKLIKDAATRDSLLEDTGHQCLCVEMEAAGLMDRFPCLVVRGICDYADSHKNDRWQRYAAAAAAAFAVELLEYVPVEQLEETKKVAEVFQSLEQKINNLSVPIQNVEYRTALSQLPIAEGASYDSRAEEHSPTCLPGTRVELLKDVYRWIGNPNSKAMFWLSGMAGTGKSTIARTVAQRLHERGDLGASFFFKRGETDRGSLTKFVPTLARQLASSFLDVAPFIKKAIDGNREVVGKLVRKQFEILIREPLERLAATRTAPLSIMIVVDALDECEGDADIKLLLDLLSHNLATGYLRTRVLITSRPELPVRLGFRSINGAYQDLELHKISQSIIELDISVFFHHEFTKIRKTFNEVAEEELKLPVHWPGEAGLMKLTIAASPLFIFATTICRFISDSCLGSPDELLQRTLHFRGRTHTSKLSMTYSPVLEQQVIDRTGRERRGIIENFRLIVGTIITLASPLSMRALALLLNVHVNKVTTRLRVLHSVLEVPENLDSPVRLLHLSFRDYLIDPENREMVELWVDEKGTHRNLAKHCLRVMRSALHENIGGLSFPGTRRSTVDSSDLEERIPPQLQYACMYWIYHRMEGDPKSTDNNEVHDFLTTHFLHWVEALSLLGRVKECLESLRSLATWLEKQEDSSLLSFVADAVRFLQANFSVIAEAPLQIYCYLAFAPSRSVVRKMFEKAIPRWISNPPKVQESWDACLLTLEGHSERVDFVVFSHDSKKVASVSFDKTVRIWNAETGACERVLEGHSNWVMSVVFSHDSRKVASASWDKTIRIWNTETGEYERVLVGHSDWINSVVFSHHSKKVASASSDETIRIWNAETGECERVLDGHSDWVNSVVFSYDSKRVASDSFDKTVRIWNAETGECEHVISLDCCARVLSFTPDERGIVTDCDVVALTGGSRSSIEPPMLLQPVETPMLAYQDGTWVTAAGADLLRLPAECYNGKMAVAGSTVAISCRSGRVMLLGISVADI</sequence>
<evidence type="ECO:0000256" key="3">
    <source>
        <dbReference type="PROSITE-ProRule" id="PRU00221"/>
    </source>
</evidence>
<dbReference type="InterPro" id="IPR053137">
    <property type="entry name" value="NLR-like"/>
</dbReference>
<dbReference type="GO" id="GO:0009116">
    <property type="term" value="P:nucleoside metabolic process"/>
    <property type="evidence" value="ECO:0007669"/>
    <property type="project" value="InterPro"/>
</dbReference>
<gene>
    <name evidence="5" type="ORF">FNYG_14995</name>
</gene>
<dbReference type="PANTHER" id="PTHR46082:SF11">
    <property type="entry name" value="AAA+ ATPASE DOMAIN-CONTAINING PROTEIN-RELATED"/>
    <property type="match status" value="1"/>
</dbReference>
<evidence type="ECO:0000256" key="1">
    <source>
        <dbReference type="ARBA" id="ARBA00022574"/>
    </source>
</evidence>
<keyword evidence="2" id="KW-0677">Repeat</keyword>
<keyword evidence="6" id="KW-1185">Reference proteome</keyword>
<dbReference type="PRINTS" id="PR00320">
    <property type="entry name" value="GPROTEINBRPT"/>
</dbReference>
<accession>A0A2K0UN92</accession>
<dbReference type="Gene3D" id="2.130.10.10">
    <property type="entry name" value="YVTN repeat-like/Quinoprotein amine dehydrogenase"/>
    <property type="match status" value="2"/>
</dbReference>
<reference evidence="5 6" key="1">
    <citation type="submission" date="2017-06" db="EMBL/GenBank/DDBJ databases">
        <title>Genome of Fusarium nygamai isolate CS10214.</title>
        <authorList>
            <person name="Gardiner D.M."/>
            <person name="Obanor F."/>
            <person name="Kazan K."/>
        </authorList>
    </citation>
    <scope>NUCLEOTIDE SEQUENCE [LARGE SCALE GENOMIC DNA]</scope>
    <source>
        <strain evidence="5 6">CS10214</strain>
    </source>
</reference>
<dbReference type="AlphaFoldDB" id="A0A2K0UN92"/>
<dbReference type="CDD" id="cd00200">
    <property type="entry name" value="WD40"/>
    <property type="match status" value="1"/>
</dbReference>
<dbReference type="Gene3D" id="3.40.50.300">
    <property type="entry name" value="P-loop containing nucleotide triphosphate hydrolases"/>
    <property type="match status" value="1"/>
</dbReference>
<dbReference type="InterPro" id="IPR019775">
    <property type="entry name" value="WD40_repeat_CS"/>
</dbReference>
<feature type="domain" description="Nephrocystin 3-like N-terminal" evidence="4">
    <location>
        <begin position="391"/>
        <end position="550"/>
    </location>
</feature>
<feature type="repeat" description="WD" evidence="3">
    <location>
        <begin position="953"/>
        <end position="994"/>
    </location>
</feature>
<dbReference type="GO" id="GO:0003824">
    <property type="term" value="F:catalytic activity"/>
    <property type="evidence" value="ECO:0007669"/>
    <property type="project" value="InterPro"/>
</dbReference>
<dbReference type="PROSITE" id="PS00678">
    <property type="entry name" value="WD_REPEATS_1"/>
    <property type="match status" value="3"/>
</dbReference>
<dbReference type="InterPro" id="IPR020472">
    <property type="entry name" value="WD40_PAC1"/>
</dbReference>
<dbReference type="PANTHER" id="PTHR46082">
    <property type="entry name" value="ATP/GTP-BINDING PROTEIN-RELATED"/>
    <property type="match status" value="1"/>
</dbReference>